<reference evidence="2" key="1">
    <citation type="journal article" date="2014" name="Int. J. Syst. Evol. Microbiol.">
        <title>Complete genome sequence of Corynebacterium casei LMG S-19264T (=DSM 44701T), isolated from a smear-ripened cheese.</title>
        <authorList>
            <consortium name="US DOE Joint Genome Institute (JGI-PGF)"/>
            <person name="Walter F."/>
            <person name="Albersmeier A."/>
            <person name="Kalinowski J."/>
            <person name="Ruckert C."/>
        </authorList>
    </citation>
    <scope>NUCLEOTIDE SEQUENCE</scope>
    <source>
        <strain evidence="2">CGMCC 4.7403</strain>
    </source>
</reference>
<evidence type="ECO:0000313" key="2">
    <source>
        <dbReference type="EMBL" id="GHE51124.1"/>
    </source>
</evidence>
<dbReference type="RefSeq" id="WP_189786728.1">
    <property type="nucleotide sequence ID" value="NZ_BNAT01000036.1"/>
</dbReference>
<gene>
    <name evidence="2" type="ORF">GCM10017771_73200</name>
</gene>
<organism evidence="2 3">
    <name type="scientific">Streptomyces capitiformicae</name>
    <dbReference type="NCBI Taxonomy" id="2014920"/>
    <lineage>
        <taxon>Bacteria</taxon>
        <taxon>Bacillati</taxon>
        <taxon>Actinomycetota</taxon>
        <taxon>Actinomycetes</taxon>
        <taxon>Kitasatosporales</taxon>
        <taxon>Streptomycetaceae</taxon>
        <taxon>Streptomyces</taxon>
    </lineage>
</organism>
<dbReference type="GO" id="GO:0006508">
    <property type="term" value="P:proteolysis"/>
    <property type="evidence" value="ECO:0007669"/>
    <property type="project" value="InterPro"/>
</dbReference>
<accession>A0A919DJF6</accession>
<dbReference type="EMBL" id="BNAT01000036">
    <property type="protein sequence ID" value="GHE51124.1"/>
    <property type="molecule type" value="Genomic_DNA"/>
</dbReference>
<dbReference type="SUPFAM" id="SSF140990">
    <property type="entry name" value="FtsH protease domain-like"/>
    <property type="match status" value="1"/>
</dbReference>
<evidence type="ECO:0008006" key="4">
    <source>
        <dbReference type="Google" id="ProtNLM"/>
    </source>
</evidence>
<dbReference type="Proteomes" id="UP000603227">
    <property type="component" value="Unassembled WGS sequence"/>
</dbReference>
<proteinExistence type="predicted"/>
<dbReference type="GO" id="GO:0005524">
    <property type="term" value="F:ATP binding"/>
    <property type="evidence" value="ECO:0007669"/>
    <property type="project" value="InterPro"/>
</dbReference>
<name>A0A919DJF6_9ACTN</name>
<protein>
    <recommendedName>
        <fullName evidence="4">Peptidase M41 domain-containing protein</fullName>
    </recommendedName>
</protein>
<dbReference type="InterPro" id="IPR037219">
    <property type="entry name" value="Peptidase_M41-like"/>
</dbReference>
<sequence length="121" mass="13125">MTAVSESGREHAGRTPVQDAPVDQANDTASLDTAEIESWRTYNDGTTKPLLKVALPYEVARRSAAFHEAGHAVVAAAYGGHITVTGVIDVPAEGVQWSLTGRTVCKHFFGLHRRELKWLQA</sequence>
<reference evidence="2" key="2">
    <citation type="submission" date="2020-09" db="EMBL/GenBank/DDBJ databases">
        <authorList>
            <person name="Sun Q."/>
            <person name="Zhou Y."/>
        </authorList>
    </citation>
    <scope>NUCLEOTIDE SEQUENCE</scope>
    <source>
        <strain evidence="2">CGMCC 4.7403</strain>
    </source>
</reference>
<dbReference type="AlphaFoldDB" id="A0A919DJF6"/>
<dbReference type="GO" id="GO:0004176">
    <property type="term" value="F:ATP-dependent peptidase activity"/>
    <property type="evidence" value="ECO:0007669"/>
    <property type="project" value="InterPro"/>
</dbReference>
<dbReference type="GO" id="GO:0004222">
    <property type="term" value="F:metalloendopeptidase activity"/>
    <property type="evidence" value="ECO:0007669"/>
    <property type="project" value="InterPro"/>
</dbReference>
<comment type="caution">
    <text evidence="2">The sequence shown here is derived from an EMBL/GenBank/DDBJ whole genome shotgun (WGS) entry which is preliminary data.</text>
</comment>
<keyword evidence="3" id="KW-1185">Reference proteome</keyword>
<feature type="region of interest" description="Disordered" evidence="1">
    <location>
        <begin position="1"/>
        <end position="30"/>
    </location>
</feature>
<evidence type="ECO:0000313" key="3">
    <source>
        <dbReference type="Proteomes" id="UP000603227"/>
    </source>
</evidence>
<evidence type="ECO:0000256" key="1">
    <source>
        <dbReference type="SAM" id="MobiDB-lite"/>
    </source>
</evidence>